<accession>A0A3P6F937</accession>
<protein>
    <submittedName>
        <fullName evidence="2">Uncharacterized protein</fullName>
    </submittedName>
</protein>
<name>A0A3P6F937_BRAOL</name>
<keyword evidence="1" id="KW-0732">Signal</keyword>
<evidence type="ECO:0000313" key="2">
    <source>
        <dbReference type="EMBL" id="VDD49208.1"/>
    </source>
</evidence>
<proteinExistence type="predicted"/>
<organism evidence="2">
    <name type="scientific">Brassica oleracea</name>
    <name type="common">Wild cabbage</name>
    <dbReference type="NCBI Taxonomy" id="3712"/>
    <lineage>
        <taxon>Eukaryota</taxon>
        <taxon>Viridiplantae</taxon>
        <taxon>Streptophyta</taxon>
        <taxon>Embryophyta</taxon>
        <taxon>Tracheophyta</taxon>
        <taxon>Spermatophyta</taxon>
        <taxon>Magnoliopsida</taxon>
        <taxon>eudicotyledons</taxon>
        <taxon>Gunneridae</taxon>
        <taxon>Pentapetalae</taxon>
        <taxon>rosids</taxon>
        <taxon>malvids</taxon>
        <taxon>Brassicales</taxon>
        <taxon>Brassicaceae</taxon>
        <taxon>Brassiceae</taxon>
        <taxon>Brassica</taxon>
    </lineage>
</organism>
<feature type="chain" id="PRO_5018318136" evidence="1">
    <location>
        <begin position="26"/>
        <end position="89"/>
    </location>
</feature>
<evidence type="ECO:0000256" key="1">
    <source>
        <dbReference type="SAM" id="SignalP"/>
    </source>
</evidence>
<dbReference type="EMBL" id="LR031878">
    <property type="protein sequence ID" value="VDD49208.1"/>
    <property type="molecule type" value="Genomic_DNA"/>
</dbReference>
<sequence>MGSLRMSTAIVAAFFVCLSIMQSSAAVAQFQFAPPMILCATPYGLCTSADPSGYALTPRRCLNAEGRNYVDGICMTNPGTCMCCYRIGV</sequence>
<gene>
    <name evidence="2" type="ORF">BOLC1T01597H</name>
</gene>
<dbReference type="AlphaFoldDB" id="A0A3P6F937"/>
<reference evidence="2" key="1">
    <citation type="submission" date="2018-11" db="EMBL/GenBank/DDBJ databases">
        <authorList>
            <consortium name="Genoscope - CEA"/>
            <person name="William W."/>
        </authorList>
    </citation>
    <scope>NUCLEOTIDE SEQUENCE</scope>
</reference>
<feature type="signal peptide" evidence="1">
    <location>
        <begin position="1"/>
        <end position="25"/>
    </location>
</feature>